<evidence type="ECO:0000259" key="4">
    <source>
        <dbReference type="Pfam" id="PF01055"/>
    </source>
</evidence>
<evidence type="ECO:0000313" key="5">
    <source>
        <dbReference type="EMBL" id="CAI9775633.1"/>
    </source>
</evidence>
<keyword evidence="2" id="KW-0378">Hydrolase</keyword>
<evidence type="ECO:0000256" key="1">
    <source>
        <dbReference type="ARBA" id="ARBA00007806"/>
    </source>
</evidence>
<keyword evidence="6" id="KW-1185">Reference proteome</keyword>
<dbReference type="AlphaFoldDB" id="A0AAD2E4B9"/>
<dbReference type="SUPFAM" id="SSF51445">
    <property type="entry name" value="(Trans)glycosidases"/>
    <property type="match status" value="1"/>
</dbReference>
<keyword evidence="2" id="KW-0326">Glycosidase</keyword>
<dbReference type="InterPro" id="IPR017853">
    <property type="entry name" value="GH"/>
</dbReference>
<dbReference type="Proteomes" id="UP000834106">
    <property type="component" value="Chromosome 14"/>
</dbReference>
<evidence type="ECO:0000256" key="3">
    <source>
        <dbReference type="SAM" id="Phobius"/>
    </source>
</evidence>
<feature type="domain" description="Glycoside hydrolase family 31 TIM barrel" evidence="4">
    <location>
        <begin position="44"/>
        <end position="95"/>
    </location>
</feature>
<keyword evidence="3" id="KW-0812">Transmembrane</keyword>
<accession>A0AAD2E4B9</accession>
<dbReference type="GO" id="GO:0005975">
    <property type="term" value="P:carbohydrate metabolic process"/>
    <property type="evidence" value="ECO:0007669"/>
    <property type="project" value="InterPro"/>
</dbReference>
<gene>
    <name evidence="5" type="ORF">FPE_LOCUS23063</name>
</gene>
<evidence type="ECO:0000256" key="2">
    <source>
        <dbReference type="RuleBase" id="RU361185"/>
    </source>
</evidence>
<proteinExistence type="inferred from homology"/>
<name>A0AAD2E4B9_9LAMI</name>
<protein>
    <recommendedName>
        <fullName evidence="4">Glycoside hydrolase family 31 TIM barrel domain-containing protein</fullName>
    </recommendedName>
</protein>
<dbReference type="EMBL" id="OU503049">
    <property type="protein sequence ID" value="CAI9775633.1"/>
    <property type="molecule type" value="Genomic_DNA"/>
</dbReference>
<dbReference type="Pfam" id="PF01055">
    <property type="entry name" value="Glyco_hydro_31_2nd"/>
    <property type="match status" value="1"/>
</dbReference>
<reference evidence="5" key="1">
    <citation type="submission" date="2023-05" db="EMBL/GenBank/DDBJ databases">
        <authorList>
            <person name="Huff M."/>
        </authorList>
    </citation>
    <scope>NUCLEOTIDE SEQUENCE</scope>
</reference>
<dbReference type="Gene3D" id="3.20.20.80">
    <property type="entry name" value="Glycosidases"/>
    <property type="match status" value="1"/>
</dbReference>
<sequence>MKKKKEEKGKSLNSWPGGIFLSNELFFLFIPILYIVLFDSIIRGGVAWPCVFPDLTKSEVRSWWANLVKDFVVDGVDGIWNDMDEPVVFKTMPESNIRREDLELGGCQNHS</sequence>
<feature type="transmembrane region" description="Helical" evidence="3">
    <location>
        <begin position="12"/>
        <end position="37"/>
    </location>
</feature>
<keyword evidence="3" id="KW-1133">Transmembrane helix</keyword>
<dbReference type="GO" id="GO:0004553">
    <property type="term" value="F:hydrolase activity, hydrolyzing O-glycosyl compounds"/>
    <property type="evidence" value="ECO:0007669"/>
    <property type="project" value="InterPro"/>
</dbReference>
<dbReference type="InterPro" id="IPR000322">
    <property type="entry name" value="Glyco_hydro_31_TIM"/>
</dbReference>
<organism evidence="5 6">
    <name type="scientific">Fraxinus pennsylvanica</name>
    <dbReference type="NCBI Taxonomy" id="56036"/>
    <lineage>
        <taxon>Eukaryota</taxon>
        <taxon>Viridiplantae</taxon>
        <taxon>Streptophyta</taxon>
        <taxon>Embryophyta</taxon>
        <taxon>Tracheophyta</taxon>
        <taxon>Spermatophyta</taxon>
        <taxon>Magnoliopsida</taxon>
        <taxon>eudicotyledons</taxon>
        <taxon>Gunneridae</taxon>
        <taxon>Pentapetalae</taxon>
        <taxon>asterids</taxon>
        <taxon>lamiids</taxon>
        <taxon>Lamiales</taxon>
        <taxon>Oleaceae</taxon>
        <taxon>Oleeae</taxon>
        <taxon>Fraxinus</taxon>
    </lineage>
</organism>
<evidence type="ECO:0000313" key="6">
    <source>
        <dbReference type="Proteomes" id="UP000834106"/>
    </source>
</evidence>
<comment type="similarity">
    <text evidence="1 2">Belongs to the glycosyl hydrolase 31 family.</text>
</comment>
<keyword evidence="3" id="KW-0472">Membrane</keyword>